<accession>A0A9Q0UN48</accession>
<evidence type="ECO:0000313" key="2">
    <source>
        <dbReference type="Proteomes" id="UP001151752"/>
    </source>
</evidence>
<sequence length="127" mass="14142">MPKEYNYSTVSGLYTQVYKCFAHQHVGFIADQGVDEFITAQRANGLSPVLGGMHGRVVYLDVDLAGWKGGSTRRAGCESRARVHESRSILNEGIQDLDPFLRMIFAHYNSLASGSVNITKWSSIRFL</sequence>
<reference evidence="1" key="1">
    <citation type="submission" date="2022-11" db="EMBL/GenBank/DDBJ databases">
        <authorList>
            <person name="Hyden B.L."/>
            <person name="Feng K."/>
            <person name="Yates T."/>
            <person name="Jawdy S."/>
            <person name="Smart L.B."/>
            <person name="Muchero W."/>
        </authorList>
    </citation>
    <scope>NUCLEOTIDE SEQUENCE</scope>
    <source>
        <tissue evidence="1">Shoot tip</tissue>
    </source>
</reference>
<dbReference type="AlphaFoldDB" id="A0A9Q0UN48"/>
<proteinExistence type="predicted"/>
<keyword evidence="2" id="KW-1185">Reference proteome</keyword>
<dbReference type="Proteomes" id="UP001151752">
    <property type="component" value="Chromosome 7"/>
</dbReference>
<dbReference type="EMBL" id="JAPFFM010000011">
    <property type="protein sequence ID" value="KAJ6733219.1"/>
    <property type="molecule type" value="Genomic_DNA"/>
</dbReference>
<name>A0A9Q0UN48_9ROSI</name>
<protein>
    <submittedName>
        <fullName evidence="1">Uncharacterized protein</fullName>
    </submittedName>
</protein>
<reference evidence="1" key="2">
    <citation type="journal article" date="2023" name="Int. J. Mol. Sci.">
        <title>De Novo Assembly and Annotation of 11 Diverse Shrub Willow (Salix) Genomes Reveals Novel Gene Organization in Sex-Linked Regions.</title>
        <authorList>
            <person name="Hyden B."/>
            <person name="Feng K."/>
            <person name="Yates T.B."/>
            <person name="Jawdy S."/>
            <person name="Cereghino C."/>
            <person name="Smart L.B."/>
            <person name="Muchero W."/>
        </authorList>
    </citation>
    <scope>NUCLEOTIDE SEQUENCE</scope>
    <source>
        <tissue evidence="1">Shoot tip</tissue>
    </source>
</reference>
<evidence type="ECO:0000313" key="1">
    <source>
        <dbReference type="EMBL" id="KAJ6733219.1"/>
    </source>
</evidence>
<organism evidence="1 2">
    <name type="scientific">Salix koriyanagi</name>
    <dbReference type="NCBI Taxonomy" id="2511006"/>
    <lineage>
        <taxon>Eukaryota</taxon>
        <taxon>Viridiplantae</taxon>
        <taxon>Streptophyta</taxon>
        <taxon>Embryophyta</taxon>
        <taxon>Tracheophyta</taxon>
        <taxon>Spermatophyta</taxon>
        <taxon>Magnoliopsida</taxon>
        <taxon>eudicotyledons</taxon>
        <taxon>Gunneridae</taxon>
        <taxon>Pentapetalae</taxon>
        <taxon>rosids</taxon>
        <taxon>fabids</taxon>
        <taxon>Malpighiales</taxon>
        <taxon>Salicaceae</taxon>
        <taxon>Saliceae</taxon>
        <taxon>Salix</taxon>
    </lineage>
</organism>
<gene>
    <name evidence="1" type="ORF">OIU74_005058</name>
</gene>
<comment type="caution">
    <text evidence="1">The sequence shown here is derived from an EMBL/GenBank/DDBJ whole genome shotgun (WGS) entry which is preliminary data.</text>
</comment>